<evidence type="ECO:0000259" key="1">
    <source>
        <dbReference type="PROSITE" id="PS51664"/>
    </source>
</evidence>
<dbReference type="Pfam" id="PF02624">
    <property type="entry name" value="YcaO"/>
    <property type="match status" value="1"/>
</dbReference>
<protein>
    <submittedName>
        <fullName evidence="2">Uncharacterized conserved protein</fullName>
    </submittedName>
</protein>
<dbReference type="PANTHER" id="PTHR37809">
    <property type="entry name" value="RIBOSOMAL PROTEIN S12 METHYLTHIOTRANSFERASE ACCESSORY FACTOR YCAO"/>
    <property type="match status" value="1"/>
</dbReference>
<accession>A0A379N2L2</accession>
<dbReference type="InterPro" id="IPR003776">
    <property type="entry name" value="YcaO-like_dom"/>
</dbReference>
<dbReference type="PROSITE" id="PS51664">
    <property type="entry name" value="YCAO"/>
    <property type="match status" value="1"/>
</dbReference>
<evidence type="ECO:0000313" key="2">
    <source>
        <dbReference type="EMBL" id="SUE40395.1"/>
    </source>
</evidence>
<proteinExistence type="predicted"/>
<dbReference type="AlphaFoldDB" id="A0A379N2L2"/>
<name>A0A379N2L2_9PROT</name>
<gene>
    <name evidence="2" type="ORF">NCTC13291_01955</name>
</gene>
<dbReference type="PANTHER" id="PTHR37809:SF1">
    <property type="entry name" value="RIBOSOMAL PROTEIN S12 METHYLTHIOTRANSFERASE ACCESSORY FACTOR YCAO"/>
    <property type="match status" value="1"/>
</dbReference>
<organism evidence="2 3">
    <name type="scientific">Roseomonas mucosa</name>
    <dbReference type="NCBI Taxonomy" id="207340"/>
    <lineage>
        <taxon>Bacteria</taxon>
        <taxon>Pseudomonadati</taxon>
        <taxon>Pseudomonadota</taxon>
        <taxon>Alphaproteobacteria</taxon>
        <taxon>Acetobacterales</taxon>
        <taxon>Roseomonadaceae</taxon>
        <taxon>Roseomonas</taxon>
    </lineage>
</organism>
<dbReference type="RefSeq" id="WP_019460849.1">
    <property type="nucleotide sequence ID" value="NZ_JAKREM010000006.1"/>
</dbReference>
<sequence length="422" mass="43690">MTGPGLLPGLPPEDEAKRFRLGAHRVRDPEETLERALRHAGRFGLTRVAVLTGLDVTGIPVAAAVRPNARSLSVFQGKGATLAAAKASAVMEAVEAWHAETLAAPLRWGSHDRLRESGLAPLDPARLPHSAAAPDLSAREAPMLWVEGRDLADGSPLWVPLDLVTADYALDGPPSSGFLQATTNGLASGNTRGEALVHALAELVERDAHALWLALPPAARAETAIDPASIADPLCADLLACFAAAGIALAIWDITSDLGIPAFRVLALPGREEPGVEAELGLGCHPDPGVALSRALTEAAQSRVTRISGARDDFAPESYAAPARAARRAAALRALSEAVPPRRRFEAVRGCAAPTIHGDLALLLSRIGAAGLGPAAWVDMTREEIGIPVVRAVVAGLEGTPGPAGGGYAPGARARARTRAHA</sequence>
<feature type="domain" description="YcaO" evidence="1">
    <location>
        <begin position="77"/>
        <end position="422"/>
    </location>
</feature>
<dbReference type="Proteomes" id="UP000254919">
    <property type="component" value="Unassembled WGS sequence"/>
</dbReference>
<dbReference type="EMBL" id="UGVN01000001">
    <property type="protein sequence ID" value="SUE40395.1"/>
    <property type="molecule type" value="Genomic_DNA"/>
</dbReference>
<evidence type="ECO:0000313" key="3">
    <source>
        <dbReference type="Proteomes" id="UP000254919"/>
    </source>
</evidence>
<reference evidence="2 3" key="1">
    <citation type="submission" date="2018-06" db="EMBL/GenBank/DDBJ databases">
        <authorList>
            <consortium name="Pathogen Informatics"/>
            <person name="Doyle S."/>
        </authorList>
    </citation>
    <scope>NUCLEOTIDE SEQUENCE [LARGE SCALE GENOMIC DNA]</scope>
    <source>
        <strain evidence="2 3">NCTC13291</strain>
    </source>
</reference>
<dbReference type="Gene3D" id="3.30.1330.230">
    <property type="match status" value="2"/>
</dbReference>
<dbReference type="NCBIfam" id="TIGR00702">
    <property type="entry name" value="YcaO-type kinase domain"/>
    <property type="match status" value="1"/>
</dbReference>